<protein>
    <submittedName>
        <fullName evidence="1">Integrase catalytic domain-containing protein</fullName>
    </submittedName>
</protein>
<dbReference type="OrthoDB" id="6435878at2759"/>
<reference evidence="1" key="1">
    <citation type="submission" date="2020-08" db="EMBL/GenBank/DDBJ databases">
        <title>Multicomponent nature underlies the extraordinary mechanical properties of spider dragline silk.</title>
        <authorList>
            <person name="Kono N."/>
            <person name="Nakamura H."/>
            <person name="Mori M."/>
            <person name="Yoshida Y."/>
            <person name="Ohtoshi R."/>
            <person name="Malay A.D."/>
            <person name="Moran D.A.P."/>
            <person name="Tomita M."/>
            <person name="Numata K."/>
            <person name="Arakawa K."/>
        </authorList>
    </citation>
    <scope>NUCLEOTIDE SEQUENCE</scope>
</reference>
<name>A0A8X7CL26_9ARAC</name>
<evidence type="ECO:0000313" key="2">
    <source>
        <dbReference type="Proteomes" id="UP000886998"/>
    </source>
</evidence>
<comment type="caution">
    <text evidence="1">The sequence shown here is derived from an EMBL/GenBank/DDBJ whole genome shotgun (WGS) entry which is preliminary data.</text>
</comment>
<dbReference type="Proteomes" id="UP000886998">
    <property type="component" value="Unassembled WGS sequence"/>
</dbReference>
<dbReference type="Pfam" id="PF05380">
    <property type="entry name" value="Peptidase_A17"/>
    <property type="match status" value="1"/>
</dbReference>
<dbReference type="InterPro" id="IPR008042">
    <property type="entry name" value="Retrotrans_Pao"/>
</dbReference>
<dbReference type="PANTHER" id="PTHR47331">
    <property type="entry name" value="PHD-TYPE DOMAIN-CONTAINING PROTEIN"/>
    <property type="match status" value="1"/>
</dbReference>
<organism evidence="1 2">
    <name type="scientific">Trichonephila inaurata madagascariensis</name>
    <dbReference type="NCBI Taxonomy" id="2747483"/>
    <lineage>
        <taxon>Eukaryota</taxon>
        <taxon>Metazoa</taxon>
        <taxon>Ecdysozoa</taxon>
        <taxon>Arthropoda</taxon>
        <taxon>Chelicerata</taxon>
        <taxon>Arachnida</taxon>
        <taxon>Araneae</taxon>
        <taxon>Araneomorphae</taxon>
        <taxon>Entelegynae</taxon>
        <taxon>Araneoidea</taxon>
        <taxon>Nephilidae</taxon>
        <taxon>Trichonephila</taxon>
        <taxon>Trichonephila inaurata</taxon>
    </lineage>
</organism>
<accession>A0A8X7CL26</accession>
<dbReference type="AlphaFoldDB" id="A0A8X7CL26"/>
<keyword evidence="2" id="KW-1185">Reference proteome</keyword>
<dbReference type="EMBL" id="BMAV01016827">
    <property type="protein sequence ID" value="GFY67957.1"/>
    <property type="molecule type" value="Genomic_DNA"/>
</dbReference>
<proteinExistence type="predicted"/>
<sequence>MFPIGLSADIEKAFLQFGIAPDDRDYLHFFYPSNEREIYRHSRVVFGSCSLEKTLSIPRLELKACYIGARLANSARNALDLPDMKIPFWTDYSVALGWIKEHGDWNVLNGCLKCKRYKAKPLANESCPLPEDRVSDAIAIEMTGVDLAGPLFLKNSSKVWIVLFTWT</sequence>
<dbReference type="PANTHER" id="PTHR47331:SF5">
    <property type="entry name" value="RIBONUCLEASE H"/>
    <property type="match status" value="1"/>
</dbReference>
<evidence type="ECO:0000313" key="1">
    <source>
        <dbReference type="EMBL" id="GFY67957.1"/>
    </source>
</evidence>
<gene>
    <name evidence="1" type="primary">AVEN_115855_1</name>
    <name evidence="1" type="ORF">TNIN_305401</name>
</gene>